<evidence type="ECO:0000313" key="1">
    <source>
        <dbReference type="EMBL" id="KAJ1152681.1"/>
    </source>
</evidence>
<protein>
    <recommendedName>
        <fullName evidence="3">Gag protein</fullName>
    </recommendedName>
</protein>
<evidence type="ECO:0008006" key="3">
    <source>
        <dbReference type="Google" id="ProtNLM"/>
    </source>
</evidence>
<keyword evidence="2" id="KW-1185">Reference proteome</keyword>
<reference evidence="1" key="1">
    <citation type="journal article" date="2022" name="bioRxiv">
        <title>Sequencing and chromosome-scale assembly of the giantPleurodeles waltlgenome.</title>
        <authorList>
            <person name="Brown T."/>
            <person name="Elewa A."/>
            <person name="Iarovenko S."/>
            <person name="Subramanian E."/>
            <person name="Araus A.J."/>
            <person name="Petzold A."/>
            <person name="Susuki M."/>
            <person name="Suzuki K.-i.T."/>
            <person name="Hayashi T."/>
            <person name="Toyoda A."/>
            <person name="Oliveira C."/>
            <person name="Osipova E."/>
            <person name="Leigh N.D."/>
            <person name="Simon A."/>
            <person name="Yun M.H."/>
        </authorList>
    </citation>
    <scope>NUCLEOTIDE SEQUENCE</scope>
    <source>
        <strain evidence="1">20211129_DDA</strain>
        <tissue evidence="1">Liver</tissue>
    </source>
</reference>
<organism evidence="1 2">
    <name type="scientific">Pleurodeles waltl</name>
    <name type="common">Iberian ribbed newt</name>
    <dbReference type="NCBI Taxonomy" id="8319"/>
    <lineage>
        <taxon>Eukaryota</taxon>
        <taxon>Metazoa</taxon>
        <taxon>Chordata</taxon>
        <taxon>Craniata</taxon>
        <taxon>Vertebrata</taxon>
        <taxon>Euteleostomi</taxon>
        <taxon>Amphibia</taxon>
        <taxon>Batrachia</taxon>
        <taxon>Caudata</taxon>
        <taxon>Salamandroidea</taxon>
        <taxon>Salamandridae</taxon>
        <taxon>Pleurodelinae</taxon>
        <taxon>Pleurodeles</taxon>
    </lineage>
</organism>
<dbReference type="AlphaFoldDB" id="A0AAV7RM63"/>
<evidence type="ECO:0000313" key="2">
    <source>
        <dbReference type="Proteomes" id="UP001066276"/>
    </source>
</evidence>
<comment type="caution">
    <text evidence="1">The sequence shown here is derived from an EMBL/GenBank/DDBJ whole genome shotgun (WGS) entry which is preliminary data.</text>
</comment>
<feature type="non-terminal residue" evidence="1">
    <location>
        <position position="111"/>
    </location>
</feature>
<dbReference type="Proteomes" id="UP001066276">
    <property type="component" value="Chromosome 5"/>
</dbReference>
<name>A0AAV7RM63_PLEWA</name>
<accession>A0AAV7RM63</accession>
<proteinExistence type="predicted"/>
<feature type="non-terminal residue" evidence="1">
    <location>
        <position position="1"/>
    </location>
</feature>
<dbReference type="EMBL" id="JANPWB010000009">
    <property type="protein sequence ID" value="KAJ1152681.1"/>
    <property type="molecule type" value="Genomic_DNA"/>
</dbReference>
<gene>
    <name evidence="1" type="ORF">NDU88_005456</name>
</gene>
<sequence>GVDDYDAAINALNAHFNPHLNPDLDMFKLRQARQTKGESVDKFYNCVRALESSCSVDDQSKGVRAQIIQGSRSAQLGQLILPLTVDTGTYIDLSTARAEKMEEALNKGVEG</sequence>